<dbReference type="AlphaFoldDB" id="A0A1S6GKQ9"/>
<keyword evidence="8" id="KW-0614">Plasmid</keyword>
<dbReference type="RefSeq" id="WP_155909785.1">
    <property type="nucleotide sequence ID" value="NZ_KY349138.1"/>
</dbReference>
<accession>A0A1S6GKQ9</accession>
<organism evidence="8">
    <name type="scientific">Mycolicibacterium sp. CBMA 213</name>
    <dbReference type="NCBI Taxonomy" id="1968788"/>
    <lineage>
        <taxon>Bacteria</taxon>
        <taxon>Bacillati</taxon>
        <taxon>Actinomycetota</taxon>
        <taxon>Actinomycetes</taxon>
        <taxon>Mycobacteriales</taxon>
        <taxon>Mycobacteriaceae</taxon>
        <taxon>Mycolicibacterium</taxon>
    </lineage>
</organism>
<keyword evidence="5" id="KW-0472">Membrane</keyword>
<dbReference type="SUPFAM" id="SSF52540">
    <property type="entry name" value="P-loop containing nucleoside triphosphate hydrolases"/>
    <property type="match status" value="1"/>
</dbReference>
<evidence type="ECO:0000256" key="3">
    <source>
        <dbReference type="ARBA" id="ARBA00022692"/>
    </source>
</evidence>
<feature type="region of interest" description="Disordered" evidence="6">
    <location>
        <begin position="453"/>
        <end position="478"/>
    </location>
</feature>
<reference evidence="8" key="1">
    <citation type="submission" date="2016-12" db="EMBL/GenBank/DDBJ databases">
        <title>Complete plasmid sequence carrying type IV-like and type VII secretion systems from an atypical mycobacteria strain.</title>
        <authorList>
            <person name="Morgado S."/>
            <person name="Marin M."/>
            <person name="Fonseca E."/>
            <person name="Freitas F."/>
            <person name="Vicente A.C."/>
        </authorList>
    </citation>
    <scope>NUCLEOTIDE SEQUENCE</scope>
    <source>
        <strain evidence="8">CBMA 213</strain>
        <plasmid evidence="8">pCBMA213_2</plasmid>
    </source>
</reference>
<keyword evidence="2" id="KW-1003">Cell membrane</keyword>
<keyword evidence="3" id="KW-0812">Transmembrane</keyword>
<evidence type="ECO:0000256" key="5">
    <source>
        <dbReference type="ARBA" id="ARBA00023136"/>
    </source>
</evidence>
<dbReference type="InterPro" id="IPR051539">
    <property type="entry name" value="T4SS-coupling_protein"/>
</dbReference>
<dbReference type="GO" id="GO:0005886">
    <property type="term" value="C:plasma membrane"/>
    <property type="evidence" value="ECO:0007669"/>
    <property type="project" value="UniProtKB-SubCell"/>
</dbReference>
<evidence type="ECO:0000256" key="1">
    <source>
        <dbReference type="ARBA" id="ARBA00004651"/>
    </source>
</evidence>
<sequence>MTSANTSGETYKAPLTPFAGWTRKGASGLPRPLESAPHVGAFAPPGTGKTRRWLAQSAVLWPGPALVSSSKDDLMQMVASRRPGPAVLIDLRPISAPFYPKEFIPVRFDPTASIKTMDQAKAVAQSLLSTSSIALSGQAFRSGGDNGPWDQLALAPLTCLLFAAGKGGTSQGMEWALAAAENVEKPQQPGAYQTSFTPGWACAAAWAEDGLYEARVRAVLEMEAKQRDSVKMTVTKVLTAWLLTSARDRQFEALDLDFLDEPGATIYLLTPADGTVAAQAIVLLDQIIDRQRAKVAQWEQFSRIGLFLDEITNTPMPRLPQYLAESRGLGAAICFACQAGSQLDAIYGPLQGKAIRDVTPATLIMYGSHERDIMESAAFWAGKATRSQQSYNHNGDDKQTQRHFGNALEAAELLPANTEQARLIPRGTPGEMVELMDWDEFVVYLDELREARRKADTSKQSRRQRLGSNVTSLPARGV</sequence>
<dbReference type="InterPro" id="IPR027417">
    <property type="entry name" value="P-loop_NTPase"/>
</dbReference>
<protein>
    <submittedName>
        <fullName evidence="8">TraM recognition site of TraD and TraG</fullName>
    </submittedName>
</protein>
<evidence type="ECO:0000256" key="6">
    <source>
        <dbReference type="SAM" id="MobiDB-lite"/>
    </source>
</evidence>
<name>A0A1S6GKQ9_9MYCO</name>
<gene>
    <name evidence="8" type="ORF">pCBMA213_2_00091</name>
</gene>
<evidence type="ECO:0000256" key="4">
    <source>
        <dbReference type="ARBA" id="ARBA00022989"/>
    </source>
</evidence>
<dbReference type="PANTHER" id="PTHR37937">
    <property type="entry name" value="CONJUGATIVE TRANSFER: DNA TRANSPORT"/>
    <property type="match status" value="1"/>
</dbReference>
<dbReference type="Pfam" id="PF12696">
    <property type="entry name" value="TraG-D_C"/>
    <property type="match status" value="1"/>
</dbReference>
<geneLocation type="plasmid" evidence="8">
    <name>pCBMA213_2</name>
</geneLocation>
<dbReference type="InterPro" id="IPR032689">
    <property type="entry name" value="TraG-D_C"/>
</dbReference>
<proteinExistence type="predicted"/>
<dbReference type="EMBL" id="KY349138">
    <property type="protein sequence ID" value="AQS22455.1"/>
    <property type="molecule type" value="Genomic_DNA"/>
</dbReference>
<evidence type="ECO:0000256" key="2">
    <source>
        <dbReference type="ARBA" id="ARBA00022475"/>
    </source>
</evidence>
<keyword evidence="4" id="KW-1133">Transmembrane helix</keyword>
<dbReference type="PANTHER" id="PTHR37937:SF1">
    <property type="entry name" value="CONJUGATIVE TRANSFER: DNA TRANSPORT"/>
    <property type="match status" value="1"/>
</dbReference>
<dbReference type="Gene3D" id="3.40.50.300">
    <property type="entry name" value="P-loop containing nucleotide triphosphate hydrolases"/>
    <property type="match status" value="1"/>
</dbReference>
<evidence type="ECO:0000313" key="8">
    <source>
        <dbReference type="EMBL" id="AQS22455.1"/>
    </source>
</evidence>
<comment type="subcellular location">
    <subcellularLocation>
        <location evidence="1">Cell membrane</location>
        <topology evidence="1">Multi-pass membrane protein</topology>
    </subcellularLocation>
</comment>
<feature type="domain" description="TraD/TraG TraM recognition site" evidence="7">
    <location>
        <begin position="304"/>
        <end position="415"/>
    </location>
</feature>
<dbReference type="CDD" id="cd01127">
    <property type="entry name" value="TrwB_TraG_TraD_VirD4"/>
    <property type="match status" value="1"/>
</dbReference>
<evidence type="ECO:0000259" key="7">
    <source>
        <dbReference type="Pfam" id="PF12696"/>
    </source>
</evidence>